<evidence type="ECO:0000313" key="2">
    <source>
        <dbReference type="Proteomes" id="UP000006251"/>
    </source>
</evidence>
<sequence length="64" mass="7660">MIGFSLYVCNYEQRVARRIRINTYTIRSNIAQRPIAIDFEYNIYGCFMLNFELSNATKIIFVKR</sequence>
<proteinExistence type="predicted"/>
<dbReference type="Proteomes" id="UP000006251">
    <property type="component" value="Unassembled WGS sequence"/>
</dbReference>
<protein>
    <submittedName>
        <fullName evidence="1">Uncharacterized protein</fullName>
    </submittedName>
</protein>
<evidence type="ECO:0000313" key="1">
    <source>
        <dbReference type="EMBL" id="GAC29633.1"/>
    </source>
</evidence>
<name>K6ZL68_9ALTE</name>
<accession>K6ZL68</accession>
<reference evidence="2" key="1">
    <citation type="journal article" date="2014" name="Environ. Microbiol.">
        <title>Comparative genomics of the marine bacterial genus Glaciecola reveals the high degree of genomic diversity and genomic characteristic for cold adaptation.</title>
        <authorList>
            <person name="Qin Q.L."/>
            <person name="Xie B.B."/>
            <person name="Yu Y."/>
            <person name="Shu Y.L."/>
            <person name="Rong J.C."/>
            <person name="Zhang Y.J."/>
            <person name="Zhao D.L."/>
            <person name="Chen X.L."/>
            <person name="Zhang X.Y."/>
            <person name="Chen B."/>
            <person name="Zhou B.C."/>
            <person name="Zhang Y.Z."/>
        </authorList>
    </citation>
    <scope>NUCLEOTIDE SEQUENCE [LARGE SCALE GENOMIC DNA]</scope>
    <source>
        <strain evidence="2">ACAM 615</strain>
    </source>
</reference>
<keyword evidence="2" id="KW-1185">Reference proteome</keyword>
<dbReference type="AlphaFoldDB" id="K6ZL68"/>
<dbReference type="EMBL" id="BAEQ01000048">
    <property type="protein sequence ID" value="GAC29633.1"/>
    <property type="molecule type" value="Genomic_DNA"/>
</dbReference>
<comment type="caution">
    <text evidence="1">The sequence shown here is derived from an EMBL/GenBank/DDBJ whole genome shotgun (WGS) entry which is preliminary data.</text>
</comment>
<gene>
    <name evidence="1" type="ORF">GPAL_2782</name>
</gene>
<organism evidence="1 2">
    <name type="scientific">Brumicola pallidula DSM 14239 = ACAM 615</name>
    <dbReference type="NCBI Taxonomy" id="1121922"/>
    <lineage>
        <taxon>Bacteria</taxon>
        <taxon>Pseudomonadati</taxon>
        <taxon>Pseudomonadota</taxon>
        <taxon>Gammaproteobacteria</taxon>
        <taxon>Alteromonadales</taxon>
        <taxon>Alteromonadaceae</taxon>
        <taxon>Brumicola</taxon>
    </lineage>
</organism>